<evidence type="ECO:0000313" key="3">
    <source>
        <dbReference type="EMBL" id="OWK11673.1"/>
    </source>
</evidence>
<dbReference type="Gene3D" id="3.40.50.410">
    <property type="entry name" value="von Willebrand factor, type A domain"/>
    <property type="match status" value="1"/>
</dbReference>
<feature type="non-terminal residue" evidence="3">
    <location>
        <position position="1"/>
    </location>
</feature>
<dbReference type="PANTHER" id="PTHR13803">
    <property type="entry name" value="SEC24-RELATED PROTEIN"/>
    <property type="match status" value="1"/>
</dbReference>
<feature type="region of interest" description="Disordered" evidence="1">
    <location>
        <begin position="1"/>
        <end position="108"/>
    </location>
</feature>
<feature type="compositionally biased region" description="Polar residues" evidence="1">
    <location>
        <begin position="35"/>
        <end position="57"/>
    </location>
</feature>
<evidence type="ECO:0000313" key="4">
    <source>
        <dbReference type="Proteomes" id="UP000242450"/>
    </source>
</evidence>
<organism evidence="3 4">
    <name type="scientific">Cervus elaphus hippelaphus</name>
    <name type="common">European red deer</name>
    <dbReference type="NCBI Taxonomy" id="46360"/>
    <lineage>
        <taxon>Eukaryota</taxon>
        <taxon>Metazoa</taxon>
        <taxon>Chordata</taxon>
        <taxon>Craniata</taxon>
        <taxon>Vertebrata</taxon>
        <taxon>Euteleostomi</taxon>
        <taxon>Mammalia</taxon>
        <taxon>Eutheria</taxon>
        <taxon>Laurasiatheria</taxon>
        <taxon>Artiodactyla</taxon>
        <taxon>Ruminantia</taxon>
        <taxon>Pecora</taxon>
        <taxon>Cervidae</taxon>
        <taxon>Cervinae</taxon>
        <taxon>Cervus</taxon>
    </lineage>
</organism>
<dbReference type="GO" id="GO:0030127">
    <property type="term" value="C:COPII vesicle coat"/>
    <property type="evidence" value="ECO:0007669"/>
    <property type="project" value="InterPro"/>
</dbReference>
<feature type="compositionally biased region" description="Pro residues" evidence="1">
    <location>
        <begin position="164"/>
        <end position="175"/>
    </location>
</feature>
<dbReference type="GO" id="GO:0090110">
    <property type="term" value="P:COPII-coated vesicle cargo loading"/>
    <property type="evidence" value="ECO:0007669"/>
    <property type="project" value="TreeGrafter"/>
</dbReference>
<gene>
    <name evidence="3" type="ORF">Celaphus_00003600</name>
</gene>
<dbReference type="InterPro" id="IPR006896">
    <property type="entry name" value="Sec23/24_trunk_dom"/>
</dbReference>
<sequence length="397" mass="43024">PVQNALLSSQVSVSQGYNSQLTGSYPHLIPAKTLNPVSGQSNSGSSQTVSPLSNYQRHGQALYGPPVASHPVTPSLHSGPSPQMPLPTSQNPAATPMPSGSFPPGASVPSPSNWQYNYLSQTNHCPRASSQPTMTGNTNLMSPQYVSSGDTSLQNNVIKSGAPLGPPPTGGPPPVRALTPRKLTPRTVPQPSFNSTSNQEVPEEFMYNPLTRVYGEPHRRPEVQNATIEFMAPSEYMLVQDLLKTLPQMFTKTLETQSALGPALQAAFKLMSPTGGRMSVFQTQLPTLGVGALKPREEPNQRSSAKVAVDLFLLSGQYSDLASLGSVYYYPSYHHQHNPVQVQKLQKELQRYLTRKIGFEAVMRIRCTKDLLSLPNVNPDAGYAVQMSVEESLTDTQ</sequence>
<dbReference type="OrthoDB" id="9894604at2759"/>
<dbReference type="Proteomes" id="UP000242450">
    <property type="component" value="Chromosome 9"/>
</dbReference>
<dbReference type="SUPFAM" id="SSF53300">
    <property type="entry name" value="vWA-like"/>
    <property type="match status" value="1"/>
</dbReference>
<comment type="caution">
    <text evidence="3">The sequence shown here is derived from an EMBL/GenBank/DDBJ whole genome shotgun (WGS) entry which is preliminary data.</text>
</comment>
<feature type="compositionally biased region" description="Polar residues" evidence="1">
    <location>
        <begin position="187"/>
        <end position="198"/>
    </location>
</feature>
<accession>A0A212D0B5</accession>
<dbReference type="EMBL" id="MKHE01000009">
    <property type="protein sequence ID" value="OWK11673.1"/>
    <property type="molecule type" value="Genomic_DNA"/>
</dbReference>
<dbReference type="GO" id="GO:0006886">
    <property type="term" value="P:intracellular protein transport"/>
    <property type="evidence" value="ECO:0007669"/>
    <property type="project" value="InterPro"/>
</dbReference>
<dbReference type="PANTHER" id="PTHR13803:SF1">
    <property type="entry name" value="PROTEIN TRANSPORT PROTEIN SEC24A"/>
    <property type="match status" value="1"/>
</dbReference>
<dbReference type="Gene3D" id="2.60.40.1670">
    <property type="entry name" value="beta-sandwich domain of Sec23/24"/>
    <property type="match status" value="1"/>
</dbReference>
<protein>
    <submittedName>
        <fullName evidence="3">SEC24A</fullName>
    </submittedName>
</protein>
<feature type="domain" description="Sec23/Sec24 trunk" evidence="2">
    <location>
        <begin position="237"/>
        <end position="306"/>
    </location>
</feature>
<reference evidence="3 4" key="1">
    <citation type="journal article" date="2018" name="Mol. Genet. Genomics">
        <title>The red deer Cervus elaphus genome CerEla1.0: sequencing, annotating, genes, and chromosomes.</title>
        <authorList>
            <person name="Bana N.A."/>
            <person name="Nyiri A."/>
            <person name="Nagy J."/>
            <person name="Frank K."/>
            <person name="Nagy T."/>
            <person name="Steger V."/>
            <person name="Schiller M."/>
            <person name="Lakatos P."/>
            <person name="Sugar L."/>
            <person name="Horn P."/>
            <person name="Barta E."/>
            <person name="Orosz L."/>
        </authorList>
    </citation>
    <scope>NUCLEOTIDE SEQUENCE [LARGE SCALE GENOMIC DNA]</scope>
    <source>
        <strain evidence="3">Hungarian</strain>
    </source>
</reference>
<dbReference type="Pfam" id="PF04811">
    <property type="entry name" value="Sec23_trunk"/>
    <property type="match status" value="1"/>
</dbReference>
<feature type="compositionally biased region" description="Polar residues" evidence="1">
    <location>
        <begin position="127"/>
        <end position="158"/>
    </location>
</feature>
<dbReference type="InterPro" id="IPR050550">
    <property type="entry name" value="SEC23_SEC24_subfamily"/>
</dbReference>
<dbReference type="AlphaFoldDB" id="A0A212D0B5"/>
<dbReference type="GO" id="GO:0000149">
    <property type="term" value="F:SNARE binding"/>
    <property type="evidence" value="ECO:0007669"/>
    <property type="project" value="TreeGrafter"/>
</dbReference>
<dbReference type="GO" id="GO:0070971">
    <property type="term" value="C:endoplasmic reticulum exit site"/>
    <property type="evidence" value="ECO:0007669"/>
    <property type="project" value="TreeGrafter"/>
</dbReference>
<keyword evidence="4" id="KW-1185">Reference proteome</keyword>
<evidence type="ECO:0000259" key="2">
    <source>
        <dbReference type="Pfam" id="PF04811"/>
    </source>
</evidence>
<name>A0A212D0B5_CEREH</name>
<feature type="compositionally biased region" description="Polar residues" evidence="1">
    <location>
        <begin position="75"/>
        <end position="93"/>
    </location>
</feature>
<feature type="compositionally biased region" description="Polar residues" evidence="1">
    <location>
        <begin position="1"/>
        <end position="23"/>
    </location>
</feature>
<feature type="non-terminal residue" evidence="3">
    <location>
        <position position="397"/>
    </location>
</feature>
<feature type="region of interest" description="Disordered" evidence="1">
    <location>
        <begin position="127"/>
        <end position="198"/>
    </location>
</feature>
<dbReference type="GO" id="GO:0008270">
    <property type="term" value="F:zinc ion binding"/>
    <property type="evidence" value="ECO:0007669"/>
    <property type="project" value="TreeGrafter"/>
</dbReference>
<proteinExistence type="predicted"/>
<dbReference type="InterPro" id="IPR036465">
    <property type="entry name" value="vWFA_dom_sf"/>
</dbReference>
<evidence type="ECO:0000256" key="1">
    <source>
        <dbReference type="SAM" id="MobiDB-lite"/>
    </source>
</evidence>